<evidence type="ECO:0000313" key="2">
    <source>
        <dbReference type="Proteomes" id="UP000015104"/>
    </source>
</evidence>
<reference evidence="1" key="2">
    <citation type="submission" date="2015-06" db="UniProtKB">
        <authorList>
            <consortium name="EnsemblMetazoa"/>
        </authorList>
    </citation>
    <scope>IDENTIFICATION</scope>
</reference>
<dbReference type="EnsemblMetazoa" id="tetur23g02310.1">
    <property type="protein sequence ID" value="tetur23g02310.1"/>
    <property type="gene ID" value="tetur23g02310"/>
</dbReference>
<dbReference type="HOGENOM" id="CLU_3392834_0_0_1"/>
<proteinExistence type="predicted"/>
<reference evidence="2" key="1">
    <citation type="submission" date="2011-08" db="EMBL/GenBank/DDBJ databases">
        <authorList>
            <person name="Rombauts S."/>
        </authorList>
    </citation>
    <scope>NUCLEOTIDE SEQUENCE</scope>
    <source>
        <strain evidence="2">London</strain>
    </source>
</reference>
<dbReference type="AlphaFoldDB" id="T1KVY6"/>
<evidence type="ECO:0000313" key="1">
    <source>
        <dbReference type="EnsemblMetazoa" id="tetur23g02310.1"/>
    </source>
</evidence>
<dbReference type="EMBL" id="CAEY01000617">
    <property type="status" value="NOT_ANNOTATED_CDS"/>
    <property type="molecule type" value="Genomic_DNA"/>
</dbReference>
<accession>T1KVY6</accession>
<keyword evidence="2" id="KW-1185">Reference proteome</keyword>
<organism evidence="1 2">
    <name type="scientific">Tetranychus urticae</name>
    <name type="common">Two-spotted spider mite</name>
    <dbReference type="NCBI Taxonomy" id="32264"/>
    <lineage>
        <taxon>Eukaryota</taxon>
        <taxon>Metazoa</taxon>
        <taxon>Ecdysozoa</taxon>
        <taxon>Arthropoda</taxon>
        <taxon>Chelicerata</taxon>
        <taxon>Arachnida</taxon>
        <taxon>Acari</taxon>
        <taxon>Acariformes</taxon>
        <taxon>Trombidiformes</taxon>
        <taxon>Prostigmata</taxon>
        <taxon>Eleutherengona</taxon>
        <taxon>Raphignathae</taxon>
        <taxon>Tetranychoidea</taxon>
        <taxon>Tetranychidae</taxon>
        <taxon>Tetranychus</taxon>
    </lineage>
</organism>
<name>T1KVY6_TETUR</name>
<dbReference type="Proteomes" id="UP000015104">
    <property type="component" value="Unassembled WGS sequence"/>
</dbReference>
<sequence>MELLNSISDLANRIKVPNKDKFSEFSDKEFAW</sequence>
<protein>
    <submittedName>
        <fullName evidence="1">Uncharacterized protein</fullName>
    </submittedName>
</protein>